<dbReference type="InterPro" id="IPR015421">
    <property type="entry name" value="PyrdxlP-dep_Trfase_major"/>
</dbReference>
<evidence type="ECO:0000313" key="8">
    <source>
        <dbReference type="EMBL" id="OPC79078.1"/>
    </source>
</evidence>
<reference evidence="8 9" key="1">
    <citation type="submission" date="2017-03" db="EMBL/GenBank/DDBJ databases">
        <title>Draft genome sequence of Streptomyces scabrisporus NF3, endophyte isolated from Amphipterygium adstringens.</title>
        <authorList>
            <person name="Vazquez M."/>
            <person name="Ceapa C.D."/>
            <person name="Rodriguez Luna D."/>
            <person name="Sanchez Esquivel S."/>
        </authorList>
    </citation>
    <scope>NUCLEOTIDE SEQUENCE [LARGE SCALE GENOMIC DNA]</scope>
    <source>
        <strain evidence="8 9">NF3</strain>
    </source>
</reference>
<sequence length="531" mass="55593">MPEGRAGRQRQRARVGLHGSHDPGSPAVPTSVPVVASPRQCQSDRMDQDSEWWVRIALDDWRSRAGPRHRRITEALAEAIERGVAGTGARLPAERPLADALGVGRGTVVRAYETLADAGLVSRRQGAGTFVERRPGWSRPAVAAPVRRLVAGDEVVDLSRSVPAGTGHLPPVDDTIALSGRNGHGRHPGGLPELREALAAHVTAHLDLPTTAEQVIVTAGARHAQSLTIAALVSPGRPVLTGCPTTPGLAASVTTAGGRPIGIGVDSFGLDVSAVERAAARLHAPLILVASAAHDPTGAPLSAPRRRALLAVARTRNAILLENLSEAALDLPEPSDGLPTHPDGLPTSRDDRLAPLAAADDAVIAVGSMSKMFWAGLGVGWLRVPDALRGYLAQTAAAAAAAPSVPAQVVAARLLRAADAGWQEGLRRTLAERRDLLLALLAEQLPAWRVTAPRAGLSMWAELPVADSTTFVHLAARYGVLVAPGAAACVDGRHHHGVRLSFAESADTLRTAVDRLTAAWEEHTRRLAAGR</sequence>
<dbReference type="Gene3D" id="1.10.10.10">
    <property type="entry name" value="Winged helix-like DNA-binding domain superfamily/Winged helix DNA-binding domain"/>
    <property type="match status" value="1"/>
</dbReference>
<dbReference type="SUPFAM" id="SSF53383">
    <property type="entry name" value="PLP-dependent transferases"/>
    <property type="match status" value="1"/>
</dbReference>
<comment type="similarity">
    <text evidence="1">In the C-terminal section; belongs to the class-I pyridoxal-phosphate-dependent aminotransferase family.</text>
</comment>
<dbReference type="Pfam" id="PF00392">
    <property type="entry name" value="GntR"/>
    <property type="match status" value="1"/>
</dbReference>
<gene>
    <name evidence="8" type="ORF">B4N89_33820</name>
</gene>
<dbReference type="STRING" id="159449.B4N89_33820"/>
<dbReference type="PROSITE" id="PS50949">
    <property type="entry name" value="HTH_GNTR"/>
    <property type="match status" value="1"/>
</dbReference>
<dbReference type="InterPro" id="IPR036388">
    <property type="entry name" value="WH-like_DNA-bd_sf"/>
</dbReference>
<comment type="caution">
    <text evidence="8">The sequence shown here is derived from an EMBL/GenBank/DDBJ whole genome shotgun (WGS) entry which is preliminary data.</text>
</comment>
<dbReference type="InterPro" id="IPR051446">
    <property type="entry name" value="HTH_trans_reg/aminotransferase"/>
</dbReference>
<evidence type="ECO:0000256" key="6">
    <source>
        <dbReference type="SAM" id="MobiDB-lite"/>
    </source>
</evidence>
<evidence type="ECO:0000256" key="4">
    <source>
        <dbReference type="ARBA" id="ARBA00023125"/>
    </source>
</evidence>
<evidence type="ECO:0000256" key="3">
    <source>
        <dbReference type="ARBA" id="ARBA00023015"/>
    </source>
</evidence>
<dbReference type="CDD" id="cd00609">
    <property type="entry name" value="AAT_like"/>
    <property type="match status" value="1"/>
</dbReference>
<keyword evidence="3" id="KW-0805">Transcription regulation</keyword>
<dbReference type="SUPFAM" id="SSF46785">
    <property type="entry name" value="Winged helix' DNA-binding domain"/>
    <property type="match status" value="1"/>
</dbReference>
<evidence type="ECO:0000256" key="1">
    <source>
        <dbReference type="ARBA" id="ARBA00005384"/>
    </source>
</evidence>
<protein>
    <recommendedName>
        <fullName evidence="7">HTH gntR-type domain-containing protein</fullName>
    </recommendedName>
</protein>
<keyword evidence="4" id="KW-0238">DNA-binding</keyword>
<dbReference type="InterPro" id="IPR036390">
    <property type="entry name" value="WH_DNA-bd_sf"/>
</dbReference>
<dbReference type="GO" id="GO:0003700">
    <property type="term" value="F:DNA-binding transcription factor activity"/>
    <property type="evidence" value="ECO:0007669"/>
    <property type="project" value="InterPro"/>
</dbReference>
<dbReference type="GO" id="GO:0003677">
    <property type="term" value="F:DNA binding"/>
    <property type="evidence" value="ECO:0007669"/>
    <property type="project" value="UniProtKB-KW"/>
</dbReference>
<dbReference type="Proteomes" id="UP000190037">
    <property type="component" value="Unassembled WGS sequence"/>
</dbReference>
<dbReference type="EMBL" id="MWQN01000002">
    <property type="protein sequence ID" value="OPC79078.1"/>
    <property type="molecule type" value="Genomic_DNA"/>
</dbReference>
<proteinExistence type="inferred from homology"/>
<name>A0A1T3NQL9_9ACTN</name>
<organism evidence="8 9">
    <name type="scientific">Embleya scabrispora</name>
    <dbReference type="NCBI Taxonomy" id="159449"/>
    <lineage>
        <taxon>Bacteria</taxon>
        <taxon>Bacillati</taxon>
        <taxon>Actinomycetota</taxon>
        <taxon>Actinomycetes</taxon>
        <taxon>Kitasatosporales</taxon>
        <taxon>Streptomycetaceae</taxon>
        <taxon>Embleya</taxon>
    </lineage>
</organism>
<feature type="region of interest" description="Disordered" evidence="6">
    <location>
        <begin position="331"/>
        <end position="351"/>
    </location>
</feature>
<evidence type="ECO:0000313" key="9">
    <source>
        <dbReference type="Proteomes" id="UP000190037"/>
    </source>
</evidence>
<dbReference type="SMART" id="SM00345">
    <property type="entry name" value="HTH_GNTR"/>
    <property type="match status" value="1"/>
</dbReference>
<keyword evidence="2" id="KW-0663">Pyridoxal phosphate</keyword>
<dbReference type="GO" id="GO:0030170">
    <property type="term" value="F:pyridoxal phosphate binding"/>
    <property type="evidence" value="ECO:0007669"/>
    <property type="project" value="InterPro"/>
</dbReference>
<dbReference type="Gene3D" id="3.40.640.10">
    <property type="entry name" value="Type I PLP-dependent aspartate aminotransferase-like (Major domain)"/>
    <property type="match status" value="1"/>
</dbReference>
<evidence type="ECO:0000256" key="2">
    <source>
        <dbReference type="ARBA" id="ARBA00022898"/>
    </source>
</evidence>
<dbReference type="PANTHER" id="PTHR46577">
    <property type="entry name" value="HTH-TYPE TRANSCRIPTIONAL REGULATORY PROTEIN GABR"/>
    <property type="match status" value="1"/>
</dbReference>
<dbReference type="InterPro" id="IPR004839">
    <property type="entry name" value="Aminotransferase_I/II_large"/>
</dbReference>
<dbReference type="InterPro" id="IPR015424">
    <property type="entry name" value="PyrdxlP-dep_Trfase"/>
</dbReference>
<evidence type="ECO:0000259" key="7">
    <source>
        <dbReference type="PROSITE" id="PS50949"/>
    </source>
</evidence>
<dbReference type="CDD" id="cd07377">
    <property type="entry name" value="WHTH_GntR"/>
    <property type="match status" value="1"/>
</dbReference>
<dbReference type="AlphaFoldDB" id="A0A1T3NQL9"/>
<dbReference type="InterPro" id="IPR000524">
    <property type="entry name" value="Tscrpt_reg_HTH_GntR"/>
</dbReference>
<keyword evidence="9" id="KW-1185">Reference proteome</keyword>
<dbReference type="Pfam" id="PF00155">
    <property type="entry name" value="Aminotran_1_2"/>
    <property type="match status" value="1"/>
</dbReference>
<dbReference type="PRINTS" id="PR00035">
    <property type="entry name" value="HTHGNTR"/>
</dbReference>
<feature type="domain" description="HTH gntR-type" evidence="7">
    <location>
        <begin position="66"/>
        <end position="134"/>
    </location>
</feature>
<keyword evidence="5" id="KW-0804">Transcription</keyword>
<evidence type="ECO:0000256" key="5">
    <source>
        <dbReference type="ARBA" id="ARBA00023163"/>
    </source>
</evidence>
<dbReference type="PANTHER" id="PTHR46577:SF1">
    <property type="entry name" value="HTH-TYPE TRANSCRIPTIONAL REGULATORY PROTEIN GABR"/>
    <property type="match status" value="1"/>
</dbReference>
<accession>A0A1T3NQL9</accession>
<feature type="region of interest" description="Disordered" evidence="6">
    <location>
        <begin position="1"/>
        <end position="33"/>
    </location>
</feature>